<organism evidence="1 2">
    <name type="scientific">Pterulicium gracile</name>
    <dbReference type="NCBI Taxonomy" id="1884261"/>
    <lineage>
        <taxon>Eukaryota</taxon>
        <taxon>Fungi</taxon>
        <taxon>Dikarya</taxon>
        <taxon>Basidiomycota</taxon>
        <taxon>Agaricomycotina</taxon>
        <taxon>Agaricomycetes</taxon>
        <taxon>Agaricomycetidae</taxon>
        <taxon>Agaricales</taxon>
        <taxon>Pleurotineae</taxon>
        <taxon>Pterulaceae</taxon>
        <taxon>Pterulicium</taxon>
    </lineage>
</organism>
<sequence>MSSGMPQVCPELQELHLFTEIAHPLYVLPWVELRDLVLSRLTSKSSGHVMVVNSITPNDDLEKAKRGTSHIKMITVEGLNIILAGAVKQATHVTDEVFKDMQDTGREALMELIEADRAGFFQLRL</sequence>
<protein>
    <submittedName>
        <fullName evidence="1">Uncharacterized protein</fullName>
    </submittedName>
</protein>
<dbReference type="EMBL" id="ML178891">
    <property type="protein sequence ID" value="TFK95342.1"/>
    <property type="molecule type" value="Genomic_DNA"/>
</dbReference>
<dbReference type="AlphaFoldDB" id="A0A5C3Q073"/>
<evidence type="ECO:0000313" key="2">
    <source>
        <dbReference type="Proteomes" id="UP000305067"/>
    </source>
</evidence>
<name>A0A5C3Q073_9AGAR</name>
<proteinExistence type="predicted"/>
<reference evidence="1 2" key="1">
    <citation type="journal article" date="2019" name="Nat. Ecol. Evol.">
        <title>Megaphylogeny resolves global patterns of mushroom evolution.</title>
        <authorList>
            <person name="Varga T."/>
            <person name="Krizsan K."/>
            <person name="Foldi C."/>
            <person name="Dima B."/>
            <person name="Sanchez-Garcia M."/>
            <person name="Sanchez-Ramirez S."/>
            <person name="Szollosi G.J."/>
            <person name="Szarkandi J.G."/>
            <person name="Papp V."/>
            <person name="Albert L."/>
            <person name="Andreopoulos W."/>
            <person name="Angelini C."/>
            <person name="Antonin V."/>
            <person name="Barry K.W."/>
            <person name="Bougher N.L."/>
            <person name="Buchanan P."/>
            <person name="Buyck B."/>
            <person name="Bense V."/>
            <person name="Catcheside P."/>
            <person name="Chovatia M."/>
            <person name="Cooper J."/>
            <person name="Damon W."/>
            <person name="Desjardin D."/>
            <person name="Finy P."/>
            <person name="Geml J."/>
            <person name="Haridas S."/>
            <person name="Hughes K."/>
            <person name="Justo A."/>
            <person name="Karasinski D."/>
            <person name="Kautmanova I."/>
            <person name="Kiss B."/>
            <person name="Kocsube S."/>
            <person name="Kotiranta H."/>
            <person name="LaButti K.M."/>
            <person name="Lechner B.E."/>
            <person name="Liimatainen K."/>
            <person name="Lipzen A."/>
            <person name="Lukacs Z."/>
            <person name="Mihaltcheva S."/>
            <person name="Morgado L.N."/>
            <person name="Niskanen T."/>
            <person name="Noordeloos M.E."/>
            <person name="Ohm R.A."/>
            <person name="Ortiz-Santana B."/>
            <person name="Ovrebo C."/>
            <person name="Racz N."/>
            <person name="Riley R."/>
            <person name="Savchenko A."/>
            <person name="Shiryaev A."/>
            <person name="Soop K."/>
            <person name="Spirin V."/>
            <person name="Szebenyi C."/>
            <person name="Tomsovsky M."/>
            <person name="Tulloss R.E."/>
            <person name="Uehling J."/>
            <person name="Grigoriev I.V."/>
            <person name="Vagvolgyi C."/>
            <person name="Papp T."/>
            <person name="Martin F.M."/>
            <person name="Miettinen O."/>
            <person name="Hibbett D.S."/>
            <person name="Nagy L.G."/>
        </authorList>
    </citation>
    <scope>NUCLEOTIDE SEQUENCE [LARGE SCALE GENOMIC DNA]</scope>
    <source>
        <strain evidence="1 2">CBS 309.79</strain>
    </source>
</reference>
<evidence type="ECO:0000313" key="1">
    <source>
        <dbReference type="EMBL" id="TFK95342.1"/>
    </source>
</evidence>
<dbReference type="Proteomes" id="UP000305067">
    <property type="component" value="Unassembled WGS sequence"/>
</dbReference>
<gene>
    <name evidence="1" type="ORF">BDV98DRAFT_598696</name>
</gene>
<keyword evidence="2" id="KW-1185">Reference proteome</keyword>
<accession>A0A5C3Q073</accession>